<evidence type="ECO:0000256" key="1">
    <source>
        <dbReference type="SAM" id="Phobius"/>
    </source>
</evidence>
<keyword evidence="1" id="KW-1133">Transmembrane helix</keyword>
<reference evidence="2 3" key="1">
    <citation type="journal article" date="2015" name="Antonie Van Leeuwenhoek">
        <title>Streptomyces klenkii sp. nov., isolated from deep marine sediment.</title>
        <authorList>
            <person name="Veyisoglu A."/>
            <person name="Sahin N."/>
        </authorList>
    </citation>
    <scope>NUCLEOTIDE SEQUENCE [LARGE SCALE GENOMIC DNA]</scope>
    <source>
        <strain evidence="2 3">KCTC 29202</strain>
    </source>
</reference>
<organism evidence="2 3">
    <name type="scientific">Streptomyces klenkii</name>
    <dbReference type="NCBI Taxonomy" id="1420899"/>
    <lineage>
        <taxon>Bacteria</taxon>
        <taxon>Bacillati</taxon>
        <taxon>Actinomycetota</taxon>
        <taxon>Actinomycetes</taxon>
        <taxon>Kitasatosporales</taxon>
        <taxon>Streptomycetaceae</taxon>
        <taxon>Streptomyces</taxon>
    </lineage>
</organism>
<protein>
    <submittedName>
        <fullName evidence="2">Uncharacterized protein</fullName>
    </submittedName>
</protein>
<feature type="transmembrane region" description="Helical" evidence="1">
    <location>
        <begin position="21"/>
        <end position="42"/>
    </location>
</feature>
<keyword evidence="1" id="KW-0472">Membrane</keyword>
<gene>
    <name evidence="2" type="ORF">D7231_14645</name>
</gene>
<comment type="caution">
    <text evidence="2">The sequence shown here is derived from an EMBL/GenBank/DDBJ whole genome shotgun (WGS) entry which is preliminary data.</text>
</comment>
<name>A0A3B0BK98_9ACTN</name>
<dbReference type="EMBL" id="RBAM01000005">
    <property type="protein sequence ID" value="RKN72708.1"/>
    <property type="molecule type" value="Genomic_DNA"/>
</dbReference>
<proteinExistence type="predicted"/>
<keyword evidence="1" id="KW-0812">Transmembrane</keyword>
<evidence type="ECO:0000313" key="3">
    <source>
        <dbReference type="Proteomes" id="UP000270343"/>
    </source>
</evidence>
<keyword evidence="3" id="KW-1185">Reference proteome</keyword>
<dbReference type="Proteomes" id="UP000270343">
    <property type="component" value="Unassembled WGS sequence"/>
</dbReference>
<dbReference type="AlphaFoldDB" id="A0A3B0BK98"/>
<sequence>MDRLLPLCTRIDEGPDTAGRLKLGVVLGVLGVLGLRMCWSYWMCSVRWVYLMYLMRLTCSMCAPGAVTCR</sequence>
<accession>A0A3B0BK98</accession>
<evidence type="ECO:0000313" key="2">
    <source>
        <dbReference type="EMBL" id="RKN72708.1"/>
    </source>
</evidence>